<organism evidence="3">
    <name type="scientific">Schistocephalus solidus</name>
    <name type="common">Tapeworm</name>
    <dbReference type="NCBI Taxonomy" id="70667"/>
    <lineage>
        <taxon>Eukaryota</taxon>
        <taxon>Metazoa</taxon>
        <taxon>Spiralia</taxon>
        <taxon>Lophotrochozoa</taxon>
        <taxon>Platyhelminthes</taxon>
        <taxon>Cestoda</taxon>
        <taxon>Eucestoda</taxon>
        <taxon>Diphyllobothriidea</taxon>
        <taxon>Diphyllobothriidae</taxon>
        <taxon>Schistocephalus</taxon>
    </lineage>
</organism>
<dbReference type="InterPro" id="IPR011993">
    <property type="entry name" value="PH-like_dom_sf"/>
</dbReference>
<dbReference type="PANTHER" id="PTHR11232">
    <property type="entry name" value="PHOSPHOTYROSINE INTERACTION DOMAIN-CONTAINING FAMILY MEMBER"/>
    <property type="match status" value="1"/>
</dbReference>
<dbReference type="Gene3D" id="2.30.29.30">
    <property type="entry name" value="Pleckstrin-homology domain (PH domain)/Phosphotyrosine-binding domain (PTB)"/>
    <property type="match status" value="2"/>
</dbReference>
<dbReference type="EMBL" id="GEEE01014308">
    <property type="protein sequence ID" value="JAP48917.1"/>
    <property type="molecule type" value="Transcribed_RNA"/>
</dbReference>
<feature type="region of interest" description="Disordered" evidence="1">
    <location>
        <begin position="104"/>
        <end position="137"/>
    </location>
</feature>
<evidence type="ECO:0000256" key="1">
    <source>
        <dbReference type="SAM" id="MobiDB-lite"/>
    </source>
</evidence>
<dbReference type="SMART" id="SM00462">
    <property type="entry name" value="PTB"/>
    <property type="match status" value="1"/>
</dbReference>
<dbReference type="InterPro" id="IPR051133">
    <property type="entry name" value="Adapter_Engulfment-Domain"/>
</dbReference>
<evidence type="ECO:0000259" key="2">
    <source>
        <dbReference type="PROSITE" id="PS01179"/>
    </source>
</evidence>
<feature type="compositionally biased region" description="Basic and acidic residues" evidence="1">
    <location>
        <begin position="229"/>
        <end position="241"/>
    </location>
</feature>
<feature type="compositionally biased region" description="Polar residues" evidence="1">
    <location>
        <begin position="374"/>
        <end position="384"/>
    </location>
</feature>
<evidence type="ECO:0000313" key="3">
    <source>
        <dbReference type="EMBL" id="JAP48917.1"/>
    </source>
</evidence>
<sequence length="1097" mass="119464">MPFRKHNYDFMLDDGLDTRIPVYSDEVFKHGIHFCAKFIGTMEVPRPQNRLEIVSSMRRIRYEFKAKGIKKQKVLIKVSADGVFVYGRNKPKVASRLSSALSRISNTTNSPSNEKPTSVKSSESVSAAMESTTTSPTRSGILGLGLRDTASLACVHPSNVILYHPIYRIFYVSHDSQDLKIFSYIARDGRSSCFKCYVFKAYKKLQAMRIVRTIGQAFDVCHRLALQKREADDSSKTTKTEETEETGNGSNDKSRRKIPPGKALERGHRSHSPSAFSERSTHLHSSIDSDDSDRNDDDDVAMAGTTKRHRHQQQQQQQPAQWRKKRFRSRSSGTGSPVSDEVNDRSGVYSERSEVDSPNTQTVSGAAVGDRGISATTSTPNAGGSRSAAMTLKKIKKARPNKTGDGSCHNQRGERRWNSDSHSRATKQRSTSAQESEEGSSGTPSEFDPGSLHRRKHTTRSGLKESITNEDFLLWTQSQFGYPSSEASVYASFLNLGGSATASLGSSFPQSRSVDTNLARDLFEGSSTRSMQSNSGTLLEPYMLTKLLRDFQSTHPDTSISTTSQPGNVHPRGQQWLPYLAPKSFPCSPDLLGICSKETERSPTSILSRQLDLLEATIVRSCKNDMRSSSQVYLAKQDRLATPLTTGESGSQLPASATSPNLASESTKTTEAAEAAVATAETETFPGSVTDAEAISMGLSAQTLNLLRKQLNMQETETRIALYQIHRLMTQLRLEATARLEGQHRIEQLLYQNRNLSEGFHEMSQRLRRLERMNSRSGSTSGRFVESTERMDLPDIPRESNGHALPPLIRGGGNLPFSATFSNSKTGGFSKLTELDEAVRGIFTNSRFAASPGMEGRKSTTTTTASSLAHLPARLPRSFSSMLGHSSSAMTELPAAAAASTATTGLQLPSSVGFQSRAQGQANELAVSTESTIKSGPLSSPMPVGLWSPVTGQTKGDKDDGFLELAARFSATTDDKTVSSKWVDECLRKPLPNSSTGTFTSSLQSSPDPDLTRVRTGSSVHELAPIFDVSLSKAKFPVASETAAGSSTNDEASLRETGPEITSSPPPPPVRLGGNPWNVSDAKPNKFLGSGQKKTDL</sequence>
<feature type="compositionally biased region" description="Acidic residues" evidence="1">
    <location>
        <begin position="288"/>
        <end position="300"/>
    </location>
</feature>
<reference evidence="3" key="1">
    <citation type="submission" date="2016-01" db="EMBL/GenBank/DDBJ databases">
        <title>Reference transcriptome for the parasite Schistocephalus solidus: insights into the molecular evolution of parasitism.</title>
        <authorList>
            <person name="Hebert F.O."/>
            <person name="Grambauer S."/>
            <person name="Barber I."/>
            <person name="Landry C.R."/>
            <person name="Aubin-Horth N."/>
        </authorList>
    </citation>
    <scope>NUCLEOTIDE SEQUENCE</scope>
</reference>
<dbReference type="SUPFAM" id="SSF50729">
    <property type="entry name" value="PH domain-like"/>
    <property type="match status" value="2"/>
</dbReference>
<feature type="compositionally biased region" description="Polar residues" evidence="1">
    <location>
        <begin position="992"/>
        <end position="1007"/>
    </location>
</feature>
<feature type="region of interest" description="Disordered" evidence="1">
    <location>
        <begin position="989"/>
        <end position="1016"/>
    </location>
</feature>
<dbReference type="AlphaFoldDB" id="A0A0X3PG99"/>
<proteinExistence type="predicted"/>
<name>A0A0X3PG99_SCHSO</name>
<gene>
    <name evidence="3" type="primary">DYC1</name>
    <name evidence="3" type="ORF">TR112815</name>
</gene>
<feature type="compositionally biased region" description="Polar residues" evidence="1">
    <location>
        <begin position="644"/>
        <end position="662"/>
    </location>
</feature>
<feature type="region of interest" description="Disordered" evidence="1">
    <location>
        <begin position="1039"/>
        <end position="1097"/>
    </location>
</feature>
<protein>
    <submittedName>
        <fullName evidence="3">Dystrophin-like protein 1</fullName>
    </submittedName>
</protein>
<dbReference type="PROSITE" id="PS01179">
    <property type="entry name" value="PID"/>
    <property type="match status" value="2"/>
</dbReference>
<feature type="domain" description="PID" evidence="2">
    <location>
        <begin position="31"/>
        <end position="85"/>
    </location>
</feature>
<dbReference type="GO" id="GO:0050998">
    <property type="term" value="F:nitric-oxide synthase binding"/>
    <property type="evidence" value="ECO:0007669"/>
    <property type="project" value="TreeGrafter"/>
</dbReference>
<dbReference type="Pfam" id="PF00640">
    <property type="entry name" value="PID"/>
    <property type="match status" value="1"/>
</dbReference>
<feature type="domain" description="PID" evidence="2">
    <location>
        <begin position="159"/>
        <end position="230"/>
    </location>
</feature>
<dbReference type="InterPro" id="IPR006020">
    <property type="entry name" value="PTB/PI_dom"/>
</dbReference>
<feature type="region of interest" description="Disordered" evidence="1">
    <location>
        <begin position="644"/>
        <end position="666"/>
    </location>
</feature>
<feature type="compositionally biased region" description="Basic and acidic residues" evidence="1">
    <location>
        <begin position="411"/>
        <end position="423"/>
    </location>
</feature>
<accession>A0A0X3PG99</accession>
<feature type="region of interest" description="Disordered" evidence="1">
    <location>
        <begin position="229"/>
        <end position="463"/>
    </location>
</feature>
<dbReference type="PANTHER" id="PTHR11232:SF17">
    <property type="entry name" value="CAPON-LIKE PROTEIN"/>
    <property type="match status" value="1"/>
</dbReference>